<dbReference type="EMBL" id="CP109491">
    <property type="protein sequence ID" value="WUX38066.1"/>
    <property type="molecule type" value="Genomic_DNA"/>
</dbReference>
<keyword evidence="1" id="KW-0413">Isomerase</keyword>
<dbReference type="Pfam" id="PF17645">
    <property type="entry name" value="Amdase"/>
    <property type="match status" value="1"/>
</dbReference>
<dbReference type="PANTHER" id="PTHR40267">
    <property type="entry name" value="BLR3294 PROTEIN"/>
    <property type="match status" value="1"/>
</dbReference>
<organism evidence="1 2">
    <name type="scientific">Streptomyces anulatus</name>
    <name type="common">Streptomyces chrysomallus</name>
    <dbReference type="NCBI Taxonomy" id="1892"/>
    <lineage>
        <taxon>Bacteria</taxon>
        <taxon>Bacillati</taxon>
        <taxon>Actinomycetota</taxon>
        <taxon>Actinomycetes</taxon>
        <taxon>Kitasatosporales</taxon>
        <taxon>Streptomycetaceae</taxon>
        <taxon>Streptomyces</taxon>
    </lineage>
</organism>
<dbReference type="Proteomes" id="UP001431926">
    <property type="component" value="Chromosome"/>
</dbReference>
<dbReference type="GO" id="GO:0016853">
    <property type="term" value="F:isomerase activity"/>
    <property type="evidence" value="ECO:0007669"/>
    <property type="project" value="UniProtKB-KW"/>
</dbReference>
<dbReference type="InterPro" id="IPR026286">
    <property type="entry name" value="MaiA/AMDase"/>
</dbReference>
<reference evidence="1" key="1">
    <citation type="submission" date="2022-10" db="EMBL/GenBank/DDBJ databases">
        <title>The complete genomes of actinobacterial strains from the NBC collection.</title>
        <authorList>
            <person name="Joergensen T.S."/>
            <person name="Alvarez Arevalo M."/>
            <person name="Sterndorff E.B."/>
            <person name="Faurdal D."/>
            <person name="Vuksanovic O."/>
            <person name="Mourched A.-S."/>
            <person name="Charusanti P."/>
            <person name="Shaw S."/>
            <person name="Blin K."/>
            <person name="Weber T."/>
        </authorList>
    </citation>
    <scope>NUCLEOTIDE SEQUENCE</scope>
    <source>
        <strain evidence="1">NBC_01436</strain>
    </source>
</reference>
<dbReference type="Gene3D" id="3.40.50.12500">
    <property type="match status" value="1"/>
</dbReference>
<keyword evidence="2" id="KW-1185">Reference proteome</keyword>
<proteinExistence type="predicted"/>
<evidence type="ECO:0000313" key="1">
    <source>
        <dbReference type="EMBL" id="WUX38066.1"/>
    </source>
</evidence>
<dbReference type="PANTHER" id="PTHR40267:SF1">
    <property type="entry name" value="BLR3294 PROTEIN"/>
    <property type="match status" value="1"/>
</dbReference>
<sequence length="289" mass="30227">MTEFQAREDGWGAVARVGVVVPHADVGPESELQAMAPRDVFIHGSRVHFGAMRPGGEMDPKIPHDPVRAFIDPPFIDDAVELLAASPLDSIALGFTSSAYVLGADGEQKLFERLADRTRGIPLTGTTHAASAGFHALGAERIALVNPPWFDDELSALGASYFGERGFDVVHHAPCGLPSNQKLITPEALVKWIETAVAPQRPQAVLVAGNGIRAVGTIAGLEERLGFPVLTANQVLFWHALHAAGGSEAAARITDYGALFGVHPEGAGTGTATGAATRAPLDATLAAAR</sequence>
<gene>
    <name evidence="1" type="ORF">OG367_18335</name>
</gene>
<name>A0ABZ1ZH33_STRAQ</name>
<evidence type="ECO:0000313" key="2">
    <source>
        <dbReference type="Proteomes" id="UP001431926"/>
    </source>
</evidence>
<dbReference type="PIRSF" id="PIRSF015736">
    <property type="entry name" value="MI"/>
    <property type="match status" value="1"/>
</dbReference>
<dbReference type="RefSeq" id="WP_329356606.1">
    <property type="nucleotide sequence ID" value="NZ_CP108651.1"/>
</dbReference>
<protein>
    <submittedName>
        <fullName evidence="1">Maleate cis-trans isomerase</fullName>
    </submittedName>
</protein>
<accession>A0ABZ1ZH33</accession>
<dbReference type="InterPro" id="IPR053714">
    <property type="entry name" value="Iso_Racemase_Enz_sf"/>
</dbReference>